<dbReference type="NCBIfam" id="TIGR02436">
    <property type="entry name" value="four helix bundle protein"/>
    <property type="match status" value="1"/>
</dbReference>
<dbReference type="Gene3D" id="1.20.1440.60">
    <property type="entry name" value="23S rRNA-intervening sequence"/>
    <property type="match status" value="1"/>
</dbReference>
<dbReference type="RefSeq" id="WP_304143448.1">
    <property type="nucleotide sequence ID" value="NZ_JAOAIE010000028.1"/>
</dbReference>
<dbReference type="Pfam" id="PF05635">
    <property type="entry name" value="23S_rRNA_IVP"/>
    <property type="match status" value="1"/>
</dbReference>
<evidence type="ECO:0000313" key="1">
    <source>
        <dbReference type="EMBL" id="HFI92532.1"/>
    </source>
</evidence>
<accession>A0A7V2ZMC5</accession>
<dbReference type="InterPro" id="IPR012657">
    <property type="entry name" value="23S_rRNA-intervening_sequence"/>
</dbReference>
<dbReference type="EMBL" id="DSUJ01000011">
    <property type="protein sequence ID" value="HFI92532.1"/>
    <property type="molecule type" value="Genomic_DNA"/>
</dbReference>
<protein>
    <submittedName>
        <fullName evidence="1">Four helix bundle protein</fullName>
    </submittedName>
</protein>
<dbReference type="PANTHER" id="PTHR38471">
    <property type="entry name" value="FOUR HELIX BUNDLE PROTEIN"/>
    <property type="match status" value="1"/>
</dbReference>
<dbReference type="AlphaFoldDB" id="A0A7V2ZMC5"/>
<reference evidence="1" key="1">
    <citation type="journal article" date="2020" name="mSystems">
        <title>Genome- and Community-Level Interaction Insights into Carbon Utilization and Element Cycling Functions of Hydrothermarchaeota in Hydrothermal Sediment.</title>
        <authorList>
            <person name="Zhou Z."/>
            <person name="Liu Y."/>
            <person name="Xu W."/>
            <person name="Pan J."/>
            <person name="Luo Z.H."/>
            <person name="Li M."/>
        </authorList>
    </citation>
    <scope>NUCLEOTIDE SEQUENCE [LARGE SCALE GENOMIC DNA]</scope>
    <source>
        <strain evidence="1">SpSt-479</strain>
    </source>
</reference>
<sequence length="120" mass="13978">MNELKFEELEIYQLAEKLSDRIWVIIQTWSFIEQKVFGFQIIDSSSSIGSNIAEGYGRGSNADRGRFAKISRGSLFETIHWINKTYRLKILSEAEFKELSEICNTLTPKLSSYIKYLNRK</sequence>
<comment type="caution">
    <text evidence="1">The sequence shown here is derived from an EMBL/GenBank/DDBJ whole genome shotgun (WGS) entry which is preliminary data.</text>
</comment>
<gene>
    <name evidence="1" type="ORF">ENS31_13525</name>
</gene>
<dbReference type="SUPFAM" id="SSF158446">
    <property type="entry name" value="IVS-encoded protein-like"/>
    <property type="match status" value="1"/>
</dbReference>
<dbReference type="InterPro" id="IPR036583">
    <property type="entry name" value="23S_rRNA_IVS_sf"/>
</dbReference>
<organism evidence="1">
    <name type="scientific">Ignavibacterium album</name>
    <dbReference type="NCBI Taxonomy" id="591197"/>
    <lineage>
        <taxon>Bacteria</taxon>
        <taxon>Pseudomonadati</taxon>
        <taxon>Ignavibacteriota</taxon>
        <taxon>Ignavibacteria</taxon>
        <taxon>Ignavibacteriales</taxon>
        <taxon>Ignavibacteriaceae</taxon>
        <taxon>Ignavibacterium</taxon>
    </lineage>
</organism>
<dbReference type="PANTHER" id="PTHR38471:SF2">
    <property type="entry name" value="FOUR HELIX BUNDLE PROTEIN"/>
    <property type="match status" value="1"/>
</dbReference>
<proteinExistence type="predicted"/>
<name>A0A7V2ZMC5_9BACT</name>